<organism evidence="1 2">
    <name type="scientific">Candidatus Accumulibacter appositus</name>
    <dbReference type="NCBI Taxonomy" id="1454003"/>
    <lineage>
        <taxon>Bacteria</taxon>
        <taxon>Pseudomonadati</taxon>
        <taxon>Pseudomonadota</taxon>
        <taxon>Betaproteobacteria</taxon>
        <taxon>Candidatus Accumulibacter</taxon>
    </lineage>
</organism>
<name>A0A011P6B9_9PROT</name>
<protein>
    <submittedName>
        <fullName evidence="1">Uncharacterized protein</fullName>
    </submittedName>
</protein>
<gene>
    <name evidence="1" type="ORF">AW10_00104</name>
</gene>
<dbReference type="STRING" id="1454003.AW10_00104"/>
<accession>A0A011P6B9</accession>
<reference evidence="1 2" key="1">
    <citation type="submission" date="2014-02" db="EMBL/GenBank/DDBJ databases">
        <title>Expanding our view of genomic diversity in Candidatus Accumulibacter clades.</title>
        <authorList>
            <person name="Skennerton C.T."/>
            <person name="Barr J.J."/>
            <person name="Slater F.R."/>
            <person name="Bond P.L."/>
            <person name="Tyson G.W."/>
        </authorList>
    </citation>
    <scope>NUCLEOTIDE SEQUENCE [LARGE SCALE GENOMIC DNA]</scope>
    <source>
        <strain evidence="2">BA-92</strain>
    </source>
</reference>
<evidence type="ECO:0000313" key="1">
    <source>
        <dbReference type="EMBL" id="EXI83141.1"/>
    </source>
</evidence>
<sequence length="64" mass="6931">MNIEQMMRMSSMMPERGNCGYCSQNCSGGLIIVLESHADCASRLTWQNVCVGPLVSEGETESSA</sequence>
<dbReference type="EMBL" id="JEMX01000004">
    <property type="protein sequence ID" value="EXI83141.1"/>
    <property type="molecule type" value="Genomic_DNA"/>
</dbReference>
<dbReference type="PATRIC" id="fig|1454003.3.peg.112"/>
<comment type="caution">
    <text evidence="1">The sequence shown here is derived from an EMBL/GenBank/DDBJ whole genome shotgun (WGS) entry which is preliminary data.</text>
</comment>
<dbReference type="AlphaFoldDB" id="A0A011P6B9"/>
<dbReference type="Proteomes" id="UP000021816">
    <property type="component" value="Unassembled WGS sequence"/>
</dbReference>
<evidence type="ECO:0000313" key="2">
    <source>
        <dbReference type="Proteomes" id="UP000021816"/>
    </source>
</evidence>
<proteinExistence type="predicted"/>